<proteinExistence type="predicted"/>
<sequence>MWGTNCENFHIRLQDYLGFKVILALTPRFHKWVLTFSCFAIRDTAVCLRVIVPIAWVSLLKESAVT</sequence>
<evidence type="ECO:0000313" key="2">
    <source>
        <dbReference type="Proteomes" id="UP001162131"/>
    </source>
</evidence>
<name>A0AAU9JL96_9CILI</name>
<reference evidence="1" key="1">
    <citation type="submission" date="2021-09" db="EMBL/GenBank/DDBJ databases">
        <authorList>
            <consortium name="AG Swart"/>
            <person name="Singh M."/>
            <person name="Singh A."/>
            <person name="Seah K."/>
            <person name="Emmerich C."/>
        </authorList>
    </citation>
    <scope>NUCLEOTIDE SEQUENCE</scope>
    <source>
        <strain evidence="1">ATCC30299</strain>
    </source>
</reference>
<evidence type="ECO:0000313" key="1">
    <source>
        <dbReference type="EMBL" id="CAG9326743.1"/>
    </source>
</evidence>
<dbReference type="AlphaFoldDB" id="A0AAU9JL96"/>
<organism evidence="1 2">
    <name type="scientific">Blepharisma stoltei</name>
    <dbReference type="NCBI Taxonomy" id="1481888"/>
    <lineage>
        <taxon>Eukaryota</taxon>
        <taxon>Sar</taxon>
        <taxon>Alveolata</taxon>
        <taxon>Ciliophora</taxon>
        <taxon>Postciliodesmatophora</taxon>
        <taxon>Heterotrichea</taxon>
        <taxon>Heterotrichida</taxon>
        <taxon>Blepharismidae</taxon>
        <taxon>Blepharisma</taxon>
    </lineage>
</organism>
<comment type="caution">
    <text evidence="1">The sequence shown here is derived from an EMBL/GenBank/DDBJ whole genome shotgun (WGS) entry which is preliminary data.</text>
</comment>
<gene>
    <name evidence="1" type="ORF">BSTOLATCC_MIC42010</name>
</gene>
<accession>A0AAU9JL96</accession>
<dbReference type="Proteomes" id="UP001162131">
    <property type="component" value="Unassembled WGS sequence"/>
</dbReference>
<dbReference type="EMBL" id="CAJZBQ010000041">
    <property type="protein sequence ID" value="CAG9326743.1"/>
    <property type="molecule type" value="Genomic_DNA"/>
</dbReference>
<keyword evidence="2" id="KW-1185">Reference proteome</keyword>
<protein>
    <submittedName>
        <fullName evidence="1">Uncharacterized protein</fullName>
    </submittedName>
</protein>